<dbReference type="GO" id="GO:0042742">
    <property type="term" value="P:defense response to bacterium"/>
    <property type="evidence" value="ECO:0007669"/>
    <property type="project" value="InterPro"/>
</dbReference>
<dbReference type="OrthoDB" id="406505at2759"/>
<dbReference type="NCBIfam" id="NF041144">
    <property type="entry name" value="expansin_EXLX1"/>
    <property type="match status" value="1"/>
</dbReference>
<protein>
    <submittedName>
        <fullName evidence="4">Barwin-like endoglucanase</fullName>
    </submittedName>
</protein>
<evidence type="ECO:0000256" key="1">
    <source>
        <dbReference type="ARBA" id="ARBA00022729"/>
    </source>
</evidence>
<dbReference type="CDD" id="cd22271">
    <property type="entry name" value="DPBB_EXP_N-like"/>
    <property type="match status" value="1"/>
</dbReference>
<dbReference type="InterPro" id="IPR001153">
    <property type="entry name" value="Barwin_dom"/>
</dbReference>
<keyword evidence="5" id="KW-1185">Reference proteome</keyword>
<evidence type="ECO:0000313" key="4">
    <source>
        <dbReference type="EMBL" id="KXN69214.1"/>
    </source>
</evidence>
<dbReference type="Proteomes" id="UP000070444">
    <property type="component" value="Unassembled WGS sequence"/>
</dbReference>
<dbReference type="PANTHER" id="PTHR31836">
    <property type="match status" value="1"/>
</dbReference>
<dbReference type="PANTHER" id="PTHR31836:SF21">
    <property type="entry name" value="EXPANSIN-LIKE PROTEIN 7"/>
    <property type="match status" value="1"/>
</dbReference>
<dbReference type="AlphaFoldDB" id="A0A137P2U2"/>
<dbReference type="STRING" id="796925.A0A137P2U2"/>
<dbReference type="InterPro" id="IPR051477">
    <property type="entry name" value="Expansin_CellWall"/>
</dbReference>
<evidence type="ECO:0000256" key="2">
    <source>
        <dbReference type="SAM" id="SignalP"/>
    </source>
</evidence>
<gene>
    <name evidence="4" type="ORF">CONCODRAFT_165865</name>
</gene>
<proteinExistence type="predicted"/>
<sequence length="216" mass="24271">MKFITLTNILILQSNAIAQLQGQGQASYDTNPTEEYGKCSYPAHTYKKFTSIGVPNFENSQSCGMCLQVINTDTQKSTIVHVVDQCQSCGENDLNLNLEAFNEIGDTSKGRINIQWHTVPCDDTQGNIQYYWQANSNEWNGAFQIRNTKLPVSSVQVQTKPNQWENLTLRSDNYWTIKNLSNNNISIKLTCEGGETIEDTFPILSQGGIVNSQKQF</sequence>
<dbReference type="OMA" id="DYNHFVS"/>
<evidence type="ECO:0000259" key="3">
    <source>
        <dbReference type="Pfam" id="PF00967"/>
    </source>
</evidence>
<dbReference type="InterPro" id="IPR036908">
    <property type="entry name" value="RlpA-like_sf"/>
</dbReference>
<dbReference type="SUPFAM" id="SSF49590">
    <property type="entry name" value="PHL pollen allergen"/>
    <property type="match status" value="1"/>
</dbReference>
<feature type="domain" description="Barwin" evidence="3">
    <location>
        <begin position="59"/>
        <end position="119"/>
    </location>
</feature>
<dbReference type="EMBL" id="KQ964543">
    <property type="protein sequence ID" value="KXN69214.1"/>
    <property type="molecule type" value="Genomic_DNA"/>
</dbReference>
<organism evidence="4 5">
    <name type="scientific">Conidiobolus coronatus (strain ATCC 28846 / CBS 209.66 / NRRL 28638)</name>
    <name type="common">Delacroixia coronata</name>
    <dbReference type="NCBI Taxonomy" id="796925"/>
    <lineage>
        <taxon>Eukaryota</taxon>
        <taxon>Fungi</taxon>
        <taxon>Fungi incertae sedis</taxon>
        <taxon>Zoopagomycota</taxon>
        <taxon>Entomophthoromycotina</taxon>
        <taxon>Entomophthoromycetes</taxon>
        <taxon>Entomophthorales</taxon>
        <taxon>Ancylistaceae</taxon>
        <taxon>Conidiobolus</taxon>
    </lineage>
</organism>
<dbReference type="Pfam" id="PF00967">
    <property type="entry name" value="Barwin"/>
    <property type="match status" value="1"/>
</dbReference>
<dbReference type="InterPro" id="IPR036749">
    <property type="entry name" value="Expansin_CBD_sf"/>
</dbReference>
<feature type="signal peptide" evidence="2">
    <location>
        <begin position="1"/>
        <end position="18"/>
    </location>
</feature>
<keyword evidence="1 2" id="KW-0732">Signal</keyword>
<dbReference type="SUPFAM" id="SSF50685">
    <property type="entry name" value="Barwin-like endoglucanases"/>
    <property type="match status" value="1"/>
</dbReference>
<accession>A0A137P2U2</accession>
<dbReference type="InterPro" id="IPR049818">
    <property type="entry name" value="Expansin_EXLX1-like"/>
</dbReference>
<feature type="chain" id="PRO_5007294365" evidence="2">
    <location>
        <begin position="19"/>
        <end position="216"/>
    </location>
</feature>
<dbReference type="GO" id="GO:0050832">
    <property type="term" value="P:defense response to fungus"/>
    <property type="evidence" value="ECO:0007669"/>
    <property type="project" value="InterPro"/>
</dbReference>
<evidence type="ECO:0000313" key="5">
    <source>
        <dbReference type="Proteomes" id="UP000070444"/>
    </source>
</evidence>
<dbReference type="Gene3D" id="2.60.40.760">
    <property type="entry name" value="Expansin, cellulose-binding-like domain"/>
    <property type="match status" value="1"/>
</dbReference>
<name>A0A137P2U2_CONC2</name>
<dbReference type="Gene3D" id="2.40.40.10">
    <property type="entry name" value="RlpA-like domain"/>
    <property type="match status" value="1"/>
</dbReference>
<reference evidence="4 5" key="1">
    <citation type="journal article" date="2015" name="Genome Biol. Evol.">
        <title>Phylogenomic analyses indicate that early fungi evolved digesting cell walls of algal ancestors of land plants.</title>
        <authorList>
            <person name="Chang Y."/>
            <person name="Wang S."/>
            <person name="Sekimoto S."/>
            <person name="Aerts A.L."/>
            <person name="Choi C."/>
            <person name="Clum A."/>
            <person name="LaButti K.M."/>
            <person name="Lindquist E.A."/>
            <person name="Yee Ngan C."/>
            <person name="Ohm R.A."/>
            <person name="Salamov A.A."/>
            <person name="Grigoriev I.V."/>
            <person name="Spatafora J.W."/>
            <person name="Berbee M.L."/>
        </authorList>
    </citation>
    <scope>NUCLEOTIDE SEQUENCE [LARGE SCALE GENOMIC DNA]</scope>
    <source>
        <strain evidence="4 5">NRRL 28638</strain>
    </source>
</reference>